<reference evidence="3" key="1">
    <citation type="journal article" date="2017" name="Nat. Ecol. Evol.">
        <title>Genome expansion and lineage-specific genetic innovations in the forest pathogenic fungi Armillaria.</title>
        <authorList>
            <person name="Sipos G."/>
            <person name="Prasanna A.N."/>
            <person name="Walter M.C."/>
            <person name="O'Connor E."/>
            <person name="Balint B."/>
            <person name="Krizsan K."/>
            <person name="Kiss B."/>
            <person name="Hess J."/>
            <person name="Varga T."/>
            <person name="Slot J."/>
            <person name="Riley R."/>
            <person name="Boka B."/>
            <person name="Rigling D."/>
            <person name="Barry K."/>
            <person name="Lee J."/>
            <person name="Mihaltcheva S."/>
            <person name="LaButti K."/>
            <person name="Lipzen A."/>
            <person name="Waldron R."/>
            <person name="Moloney N.M."/>
            <person name="Sperisen C."/>
            <person name="Kredics L."/>
            <person name="Vagvoelgyi C."/>
            <person name="Patrignani A."/>
            <person name="Fitzpatrick D."/>
            <person name="Nagy I."/>
            <person name="Doyle S."/>
            <person name="Anderson J.B."/>
            <person name="Grigoriev I.V."/>
            <person name="Gueldener U."/>
            <person name="Muensterkoetter M."/>
            <person name="Nagy L.G."/>
        </authorList>
    </citation>
    <scope>NUCLEOTIDE SEQUENCE [LARGE SCALE GENOMIC DNA]</scope>
    <source>
        <strain evidence="3">Ar21-2</strain>
    </source>
</reference>
<dbReference type="Proteomes" id="UP000217790">
    <property type="component" value="Unassembled WGS sequence"/>
</dbReference>
<sequence length="109" mass="12127">MKNCAWWIRIRPTTSRSLPFRHVLKIVSKSKHERTKGPLNSVTLEDILEGESSSHHIKSGKADKADARQQQAIPRDAMCNSGRLGRKATAGTPSCVRERPDAETGDSFE</sequence>
<protein>
    <submittedName>
        <fullName evidence="2">Uncharacterized protein</fullName>
    </submittedName>
</protein>
<organism evidence="2 3">
    <name type="scientific">Armillaria gallica</name>
    <name type="common">Bulbous honey fungus</name>
    <name type="synonym">Armillaria bulbosa</name>
    <dbReference type="NCBI Taxonomy" id="47427"/>
    <lineage>
        <taxon>Eukaryota</taxon>
        <taxon>Fungi</taxon>
        <taxon>Dikarya</taxon>
        <taxon>Basidiomycota</taxon>
        <taxon>Agaricomycotina</taxon>
        <taxon>Agaricomycetes</taxon>
        <taxon>Agaricomycetidae</taxon>
        <taxon>Agaricales</taxon>
        <taxon>Marasmiineae</taxon>
        <taxon>Physalacriaceae</taxon>
        <taxon>Armillaria</taxon>
    </lineage>
</organism>
<dbReference type="EMBL" id="KZ293664">
    <property type="protein sequence ID" value="PBK90843.1"/>
    <property type="molecule type" value="Genomic_DNA"/>
</dbReference>
<proteinExistence type="predicted"/>
<feature type="region of interest" description="Disordered" evidence="1">
    <location>
        <begin position="51"/>
        <end position="109"/>
    </location>
</feature>
<evidence type="ECO:0000256" key="1">
    <source>
        <dbReference type="SAM" id="MobiDB-lite"/>
    </source>
</evidence>
<dbReference type="InParanoid" id="A0A2H3DRE9"/>
<evidence type="ECO:0000313" key="3">
    <source>
        <dbReference type="Proteomes" id="UP000217790"/>
    </source>
</evidence>
<accession>A0A2H3DRE9</accession>
<gene>
    <name evidence="2" type="ORF">ARMGADRAFT_1032346</name>
</gene>
<name>A0A2H3DRE9_ARMGA</name>
<keyword evidence="3" id="KW-1185">Reference proteome</keyword>
<evidence type="ECO:0000313" key="2">
    <source>
        <dbReference type="EMBL" id="PBK90843.1"/>
    </source>
</evidence>
<dbReference type="AlphaFoldDB" id="A0A2H3DRE9"/>